<dbReference type="GO" id="GO:0016810">
    <property type="term" value="F:hydrolase activity, acting on carbon-nitrogen (but not peptide) bonds"/>
    <property type="evidence" value="ECO:0007669"/>
    <property type="project" value="InterPro"/>
</dbReference>
<dbReference type="Gene3D" id="3.20.20.370">
    <property type="entry name" value="Glycoside hydrolase/deacetylase"/>
    <property type="match status" value="1"/>
</dbReference>
<dbReference type="InterPro" id="IPR002509">
    <property type="entry name" value="NODB_dom"/>
</dbReference>
<dbReference type="RefSeq" id="WP_165235175.1">
    <property type="nucleotide sequence ID" value="NZ_JAAKZV010000030.1"/>
</dbReference>
<dbReference type="AlphaFoldDB" id="A0A6G4TYY0"/>
<organism evidence="2 3">
    <name type="scientific">Streptomyces coryli</name>
    <dbReference type="NCBI Taxonomy" id="1128680"/>
    <lineage>
        <taxon>Bacteria</taxon>
        <taxon>Bacillati</taxon>
        <taxon>Actinomycetota</taxon>
        <taxon>Actinomycetes</taxon>
        <taxon>Kitasatosporales</taxon>
        <taxon>Streptomycetaceae</taxon>
        <taxon>Streptomyces</taxon>
    </lineage>
</organism>
<keyword evidence="3" id="KW-1185">Reference proteome</keyword>
<dbReference type="GO" id="GO:0005975">
    <property type="term" value="P:carbohydrate metabolic process"/>
    <property type="evidence" value="ECO:0007669"/>
    <property type="project" value="InterPro"/>
</dbReference>
<name>A0A6G4TYY0_9ACTN</name>
<dbReference type="SUPFAM" id="SSF88713">
    <property type="entry name" value="Glycoside hydrolase/deacetylase"/>
    <property type="match status" value="1"/>
</dbReference>
<dbReference type="Pfam" id="PF01522">
    <property type="entry name" value="Polysacc_deac_1"/>
    <property type="match status" value="1"/>
</dbReference>
<reference evidence="2 3" key="1">
    <citation type="submission" date="2020-02" db="EMBL/GenBank/DDBJ databases">
        <title>Whole-genome analyses of novel actinobacteria.</title>
        <authorList>
            <person name="Sahin N."/>
        </authorList>
    </citation>
    <scope>NUCLEOTIDE SEQUENCE [LARGE SCALE GENOMIC DNA]</scope>
    <source>
        <strain evidence="2 3">A7024</strain>
    </source>
</reference>
<protein>
    <submittedName>
        <fullName evidence="2">Polysaccharide deacetylase family protein</fullName>
    </submittedName>
</protein>
<evidence type="ECO:0000259" key="1">
    <source>
        <dbReference type="Pfam" id="PF01522"/>
    </source>
</evidence>
<comment type="caution">
    <text evidence="2">The sequence shown here is derived from an EMBL/GenBank/DDBJ whole genome shotgun (WGS) entry which is preliminary data.</text>
</comment>
<evidence type="ECO:0000313" key="3">
    <source>
        <dbReference type="Proteomes" id="UP000481583"/>
    </source>
</evidence>
<dbReference type="InterPro" id="IPR011330">
    <property type="entry name" value="Glyco_hydro/deAcase_b/a-brl"/>
</dbReference>
<gene>
    <name evidence="2" type="ORF">G5C51_10020</name>
</gene>
<dbReference type="EMBL" id="JAAKZV010000030">
    <property type="protein sequence ID" value="NGN64237.1"/>
    <property type="molecule type" value="Genomic_DNA"/>
</dbReference>
<dbReference type="Proteomes" id="UP000481583">
    <property type="component" value="Unassembled WGS sequence"/>
</dbReference>
<sequence length="241" mass="26202">MTRGALLLTFDDFFVPEWAAAREVVRAHGARVTFFVSDLGRLSRPDFSKLRDLAADGHTIGAHGLHHLDAAEEIARVGPEAYVRDEIAPCLAGLRAEGLAPRSFAYPFGGRSPAIDELLARTFTRLRGGYSAPSDGRQLAEDDGYFIPVSELPSRRLLTAAGADNGRDFRPCGNSDAALLAALRRAADRDEALTLYAHAIAEAHENNYITPARVTWLIEQATELGVRCIGFDDLDEIISPS</sequence>
<evidence type="ECO:0000313" key="2">
    <source>
        <dbReference type="EMBL" id="NGN64237.1"/>
    </source>
</evidence>
<proteinExistence type="predicted"/>
<accession>A0A6G4TYY0</accession>
<feature type="domain" description="NodB homology" evidence="1">
    <location>
        <begin position="4"/>
        <end position="118"/>
    </location>
</feature>